<proteinExistence type="predicted"/>
<feature type="region of interest" description="Disordered" evidence="1">
    <location>
        <begin position="1"/>
        <end position="22"/>
    </location>
</feature>
<dbReference type="AlphaFoldDB" id="A0A5E4PVA3"/>
<dbReference type="EMBL" id="FZQP02000670">
    <property type="protein sequence ID" value="VVC89946.1"/>
    <property type="molecule type" value="Genomic_DNA"/>
</dbReference>
<evidence type="ECO:0000256" key="1">
    <source>
        <dbReference type="SAM" id="MobiDB-lite"/>
    </source>
</evidence>
<protein>
    <submittedName>
        <fullName evidence="2">Uncharacterized protein</fullName>
    </submittedName>
</protein>
<reference evidence="2 3" key="1">
    <citation type="submission" date="2017-07" db="EMBL/GenBank/DDBJ databases">
        <authorList>
            <person name="Talla V."/>
            <person name="Backstrom N."/>
        </authorList>
    </citation>
    <scope>NUCLEOTIDE SEQUENCE [LARGE SCALE GENOMIC DNA]</scope>
</reference>
<feature type="compositionally biased region" description="Low complexity" evidence="1">
    <location>
        <begin position="1"/>
        <end position="15"/>
    </location>
</feature>
<evidence type="ECO:0000313" key="2">
    <source>
        <dbReference type="EMBL" id="VVC89946.1"/>
    </source>
</evidence>
<dbReference type="Proteomes" id="UP000324832">
    <property type="component" value="Unassembled WGS sequence"/>
</dbReference>
<feature type="compositionally biased region" description="Basic and acidic residues" evidence="1">
    <location>
        <begin position="84"/>
        <end position="96"/>
    </location>
</feature>
<feature type="non-terminal residue" evidence="2">
    <location>
        <position position="96"/>
    </location>
</feature>
<keyword evidence="3" id="KW-1185">Reference proteome</keyword>
<name>A0A5E4PVA3_9NEOP</name>
<gene>
    <name evidence="2" type="ORF">LSINAPIS_LOCUS2971</name>
</gene>
<feature type="region of interest" description="Disordered" evidence="1">
    <location>
        <begin position="69"/>
        <end position="96"/>
    </location>
</feature>
<organism evidence="2 3">
    <name type="scientific">Leptidea sinapis</name>
    <dbReference type="NCBI Taxonomy" id="189913"/>
    <lineage>
        <taxon>Eukaryota</taxon>
        <taxon>Metazoa</taxon>
        <taxon>Ecdysozoa</taxon>
        <taxon>Arthropoda</taxon>
        <taxon>Hexapoda</taxon>
        <taxon>Insecta</taxon>
        <taxon>Pterygota</taxon>
        <taxon>Neoptera</taxon>
        <taxon>Endopterygota</taxon>
        <taxon>Lepidoptera</taxon>
        <taxon>Glossata</taxon>
        <taxon>Ditrysia</taxon>
        <taxon>Papilionoidea</taxon>
        <taxon>Pieridae</taxon>
        <taxon>Dismorphiinae</taxon>
        <taxon>Leptidea</taxon>
    </lineage>
</organism>
<feature type="compositionally biased region" description="Polar residues" evidence="1">
    <location>
        <begin position="69"/>
        <end position="83"/>
    </location>
</feature>
<evidence type="ECO:0000313" key="3">
    <source>
        <dbReference type="Proteomes" id="UP000324832"/>
    </source>
</evidence>
<sequence>ALLASQQQRAAARAAQRSRQHPRLLRRLSTATTQLCEVPAQSYRRNLSIVNESPNGHWVWQKGALNECSDSMTSPRSISNSSLHEYDHDLSGEELA</sequence>
<feature type="non-terminal residue" evidence="2">
    <location>
        <position position="1"/>
    </location>
</feature>
<accession>A0A5E4PVA3</accession>